<comment type="caution">
    <text evidence="7">The sequence shown here is derived from an EMBL/GenBank/DDBJ whole genome shotgun (WGS) entry which is preliminary data.</text>
</comment>
<comment type="cofactor">
    <cofactor evidence="4">
        <name>(R)-lipoate</name>
        <dbReference type="ChEBI" id="CHEBI:83088"/>
    </cofactor>
</comment>
<dbReference type="GO" id="GO:0045254">
    <property type="term" value="C:pyruvate dehydrogenase complex"/>
    <property type="evidence" value="ECO:0007669"/>
    <property type="project" value="InterPro"/>
</dbReference>
<dbReference type="Gene3D" id="3.30.559.10">
    <property type="entry name" value="Chloramphenicol acetyltransferase-like domain"/>
    <property type="match status" value="1"/>
</dbReference>
<dbReference type="SUPFAM" id="SSF52777">
    <property type="entry name" value="CoA-dependent acyltransferases"/>
    <property type="match status" value="1"/>
</dbReference>
<feature type="compositionally biased region" description="Low complexity" evidence="5">
    <location>
        <begin position="141"/>
        <end position="150"/>
    </location>
</feature>
<dbReference type="Pfam" id="PF00198">
    <property type="entry name" value="2-oxoacid_dh"/>
    <property type="match status" value="1"/>
</dbReference>
<keyword evidence="3" id="KW-0809">Transit peptide</keyword>
<dbReference type="GO" id="GO:0004742">
    <property type="term" value="F:dihydrolipoyllysine-residue acetyltransferase activity"/>
    <property type="evidence" value="ECO:0007669"/>
    <property type="project" value="TreeGrafter"/>
</dbReference>
<evidence type="ECO:0000256" key="3">
    <source>
        <dbReference type="ARBA" id="ARBA00022946"/>
    </source>
</evidence>
<dbReference type="InterPro" id="IPR011053">
    <property type="entry name" value="Single_hybrid_motif"/>
</dbReference>
<dbReference type="Proteomes" id="UP000236333">
    <property type="component" value="Unassembled WGS sequence"/>
</dbReference>
<organism evidence="7 8">
    <name type="scientific">Tetrabaena socialis</name>
    <dbReference type="NCBI Taxonomy" id="47790"/>
    <lineage>
        <taxon>Eukaryota</taxon>
        <taxon>Viridiplantae</taxon>
        <taxon>Chlorophyta</taxon>
        <taxon>core chlorophytes</taxon>
        <taxon>Chlorophyceae</taxon>
        <taxon>CS clade</taxon>
        <taxon>Chlamydomonadales</taxon>
        <taxon>Tetrabaenaceae</taxon>
        <taxon>Tetrabaena</taxon>
    </lineage>
</organism>
<dbReference type="PANTHER" id="PTHR23151:SF75">
    <property type="entry name" value="DIHYDROLIPOYLLYSINE-RESIDUE ACETYLTRANSFERASE COMPONENT 5 OF PYRUVATE DEHYDROGENASE COMPLEX, CHLOROPLASTIC"/>
    <property type="match status" value="1"/>
</dbReference>
<feature type="domain" description="Lipoyl-binding" evidence="6">
    <location>
        <begin position="34"/>
        <end position="109"/>
    </location>
</feature>
<feature type="compositionally biased region" description="Pro residues" evidence="5">
    <location>
        <begin position="151"/>
        <end position="163"/>
    </location>
</feature>
<evidence type="ECO:0000259" key="6">
    <source>
        <dbReference type="PROSITE" id="PS50968"/>
    </source>
</evidence>
<reference evidence="7 8" key="1">
    <citation type="journal article" date="2017" name="Mol. Biol. Evol.">
        <title>The 4-celled Tetrabaena socialis nuclear genome reveals the essential components for genetic control of cell number at the origin of multicellularity in the volvocine lineage.</title>
        <authorList>
            <person name="Featherston J."/>
            <person name="Arakaki Y."/>
            <person name="Hanschen E.R."/>
            <person name="Ferris P.J."/>
            <person name="Michod R.E."/>
            <person name="Olson B.J.S.C."/>
            <person name="Nozaki H."/>
            <person name="Durand P.M."/>
        </authorList>
    </citation>
    <scope>NUCLEOTIDE SEQUENCE [LARGE SCALE GENOMIC DNA]</scope>
    <source>
        <strain evidence="7 8">NIES-571</strain>
    </source>
</reference>
<dbReference type="InterPro" id="IPR003016">
    <property type="entry name" value="2-oxoA_DH_lipoyl-BS"/>
</dbReference>
<dbReference type="CDD" id="cd06849">
    <property type="entry name" value="lipoyl_domain"/>
    <property type="match status" value="1"/>
</dbReference>
<name>A0A2J8AFC0_9CHLO</name>
<comment type="similarity">
    <text evidence="1 4">Belongs to the 2-oxoacid dehydrogenase family.</text>
</comment>
<dbReference type="SUPFAM" id="SSF51230">
    <property type="entry name" value="Single hybrid motif"/>
    <property type="match status" value="1"/>
</dbReference>
<evidence type="ECO:0000313" key="7">
    <source>
        <dbReference type="EMBL" id="PNH11218.1"/>
    </source>
</evidence>
<dbReference type="FunFam" id="2.40.50.100:FF:000010">
    <property type="entry name" value="Acetyltransferase component of pyruvate dehydrogenase complex"/>
    <property type="match status" value="1"/>
</dbReference>
<evidence type="ECO:0000256" key="5">
    <source>
        <dbReference type="SAM" id="MobiDB-lite"/>
    </source>
</evidence>
<accession>A0A2J8AFC0</accession>
<keyword evidence="2 4" id="KW-0450">Lipoyl</keyword>
<dbReference type="AlphaFoldDB" id="A0A2J8AFC0"/>
<dbReference type="OrthoDB" id="537444at2759"/>
<evidence type="ECO:0000256" key="1">
    <source>
        <dbReference type="ARBA" id="ARBA00007317"/>
    </source>
</evidence>
<keyword evidence="4" id="KW-0012">Acyltransferase</keyword>
<dbReference type="PROSITE" id="PS50968">
    <property type="entry name" value="BIOTINYL_LIPOYL"/>
    <property type="match status" value="1"/>
</dbReference>
<evidence type="ECO:0000256" key="4">
    <source>
        <dbReference type="RuleBase" id="RU003423"/>
    </source>
</evidence>
<evidence type="ECO:0000313" key="8">
    <source>
        <dbReference type="Proteomes" id="UP000236333"/>
    </source>
</evidence>
<dbReference type="InterPro" id="IPR045257">
    <property type="entry name" value="E2/Pdx1"/>
</dbReference>
<dbReference type="InterPro" id="IPR000089">
    <property type="entry name" value="Biotin_lipoyl"/>
</dbReference>
<dbReference type="InterPro" id="IPR001078">
    <property type="entry name" value="2-oxoacid_DH_actylTfrase"/>
</dbReference>
<dbReference type="Gene3D" id="2.40.50.100">
    <property type="match status" value="1"/>
</dbReference>
<dbReference type="EC" id="2.3.1.-" evidence="4"/>
<evidence type="ECO:0000256" key="2">
    <source>
        <dbReference type="ARBA" id="ARBA00022823"/>
    </source>
</evidence>
<gene>
    <name evidence="7" type="ORF">TSOC_001978</name>
</gene>
<dbReference type="GO" id="GO:0006086">
    <property type="term" value="P:pyruvate decarboxylation to acetyl-CoA"/>
    <property type="evidence" value="ECO:0007669"/>
    <property type="project" value="InterPro"/>
</dbReference>
<dbReference type="Pfam" id="PF00364">
    <property type="entry name" value="Biotin_lipoyl"/>
    <property type="match status" value="1"/>
</dbReference>
<dbReference type="EMBL" id="PGGS01000035">
    <property type="protein sequence ID" value="PNH11218.1"/>
    <property type="molecule type" value="Genomic_DNA"/>
</dbReference>
<keyword evidence="8" id="KW-1185">Reference proteome</keyword>
<feature type="region of interest" description="Disordered" evidence="5">
    <location>
        <begin position="141"/>
        <end position="171"/>
    </location>
</feature>
<proteinExistence type="inferred from homology"/>
<dbReference type="PROSITE" id="PS00189">
    <property type="entry name" value="LIPOYL"/>
    <property type="match status" value="1"/>
</dbReference>
<dbReference type="InterPro" id="IPR023213">
    <property type="entry name" value="CAT-like_dom_sf"/>
</dbReference>
<sequence length="258" mass="25850">MQATHRASARVGVSSKPLVGARAGRRCLVVPNAVKDVFMPALSSTMTEGKIVSWLKSVGDKVKKGEALVVVESDKADMDVESFSEGILGAIIVQEGERASVGAPIAFVAENASELEEAKKKGASFGGAPAAAAPAAAAPAPAPAPVAAAPAPAPAAAPAPAPAPVAAAPAPAPRADGRIVATPYAKQLAKDLKASTGAILAVGGSKPTVVATADGMIGVRKVMNVNLTADHRIVYGADAAEFLQTLKAVIENPEQLTM</sequence>
<dbReference type="PANTHER" id="PTHR23151">
    <property type="entry name" value="DIHYDROLIPOAMIDE ACETYL/SUCCINYL-TRANSFERASE-RELATED"/>
    <property type="match status" value="1"/>
</dbReference>
<protein>
    <recommendedName>
        <fullName evidence="4">Dihydrolipoamide acetyltransferase component of pyruvate dehydrogenase complex</fullName>
        <ecNumber evidence="4">2.3.1.-</ecNumber>
    </recommendedName>
</protein>
<keyword evidence="4 7" id="KW-0808">Transferase</keyword>